<evidence type="ECO:0008006" key="3">
    <source>
        <dbReference type="Google" id="ProtNLM"/>
    </source>
</evidence>
<dbReference type="AlphaFoldDB" id="A0A8S3CV02"/>
<gene>
    <name evidence="1" type="ORF">SMN809_LOCUS54343</name>
</gene>
<dbReference type="EMBL" id="CAJOBI010189234">
    <property type="protein sequence ID" value="CAF4955572.1"/>
    <property type="molecule type" value="Genomic_DNA"/>
</dbReference>
<accession>A0A8S3CV02</accession>
<proteinExistence type="predicted"/>
<evidence type="ECO:0000313" key="2">
    <source>
        <dbReference type="Proteomes" id="UP000676336"/>
    </source>
</evidence>
<feature type="non-terminal residue" evidence="1">
    <location>
        <position position="124"/>
    </location>
</feature>
<organism evidence="1 2">
    <name type="scientific">Rotaria magnacalcarata</name>
    <dbReference type="NCBI Taxonomy" id="392030"/>
    <lineage>
        <taxon>Eukaryota</taxon>
        <taxon>Metazoa</taxon>
        <taxon>Spiralia</taxon>
        <taxon>Gnathifera</taxon>
        <taxon>Rotifera</taxon>
        <taxon>Eurotatoria</taxon>
        <taxon>Bdelloidea</taxon>
        <taxon>Philodinida</taxon>
        <taxon>Philodinidae</taxon>
        <taxon>Rotaria</taxon>
    </lineage>
</organism>
<reference evidence="1" key="1">
    <citation type="submission" date="2021-02" db="EMBL/GenBank/DDBJ databases">
        <authorList>
            <person name="Nowell W R."/>
        </authorList>
    </citation>
    <scope>NUCLEOTIDE SEQUENCE</scope>
</reference>
<sequence length="124" mass="15119">KEKINSRIQNNNLRCRQCDYEADDLSDLLIHRKGHASIKNRFDLEKKYHSDIENDDNNQSEQIFRYELQWLENNPLIKPFTTIHEKSRTILYQCSKCHYKINNNHQHFFTHIDHQHPELLEDQM</sequence>
<comment type="caution">
    <text evidence="1">The sequence shown here is derived from an EMBL/GenBank/DDBJ whole genome shotgun (WGS) entry which is preliminary data.</text>
</comment>
<dbReference type="Proteomes" id="UP000676336">
    <property type="component" value="Unassembled WGS sequence"/>
</dbReference>
<protein>
    <recommendedName>
        <fullName evidence="3">C2H2-type domain-containing protein</fullName>
    </recommendedName>
</protein>
<evidence type="ECO:0000313" key="1">
    <source>
        <dbReference type="EMBL" id="CAF4955572.1"/>
    </source>
</evidence>
<name>A0A8S3CV02_9BILA</name>